<feature type="compositionally biased region" description="Low complexity" evidence="1">
    <location>
        <begin position="605"/>
        <end position="620"/>
    </location>
</feature>
<evidence type="ECO:0000313" key="3">
    <source>
        <dbReference type="EMBL" id="KAK3178354.1"/>
    </source>
</evidence>
<proteinExistence type="predicted"/>
<feature type="compositionally biased region" description="Pro residues" evidence="1">
    <location>
        <begin position="320"/>
        <end position="331"/>
    </location>
</feature>
<gene>
    <name evidence="3" type="ORF">OEA41_000489</name>
</gene>
<organism evidence="3 4">
    <name type="scientific">Lepraria neglecta</name>
    <dbReference type="NCBI Taxonomy" id="209136"/>
    <lineage>
        <taxon>Eukaryota</taxon>
        <taxon>Fungi</taxon>
        <taxon>Dikarya</taxon>
        <taxon>Ascomycota</taxon>
        <taxon>Pezizomycotina</taxon>
        <taxon>Lecanoromycetes</taxon>
        <taxon>OSLEUM clade</taxon>
        <taxon>Lecanoromycetidae</taxon>
        <taxon>Lecanorales</taxon>
        <taxon>Lecanorineae</taxon>
        <taxon>Stereocaulaceae</taxon>
        <taxon>Lepraria</taxon>
    </lineage>
</organism>
<feature type="compositionally biased region" description="Basic and acidic residues" evidence="1">
    <location>
        <begin position="96"/>
        <end position="105"/>
    </location>
</feature>
<feature type="region of interest" description="Disordered" evidence="1">
    <location>
        <begin position="194"/>
        <end position="264"/>
    </location>
</feature>
<feature type="compositionally biased region" description="Polar residues" evidence="1">
    <location>
        <begin position="699"/>
        <end position="708"/>
    </location>
</feature>
<accession>A0AAD9ZGB6</accession>
<feature type="compositionally biased region" description="Low complexity" evidence="1">
    <location>
        <begin position="716"/>
        <end position="735"/>
    </location>
</feature>
<comment type="caution">
    <text evidence="3">The sequence shown here is derived from an EMBL/GenBank/DDBJ whole genome shotgun (WGS) entry which is preliminary data.</text>
</comment>
<feature type="compositionally biased region" description="Low complexity" evidence="1">
    <location>
        <begin position="531"/>
        <end position="542"/>
    </location>
</feature>
<feature type="compositionally biased region" description="Polar residues" evidence="1">
    <location>
        <begin position="621"/>
        <end position="632"/>
    </location>
</feature>
<feature type="region of interest" description="Disordered" evidence="1">
    <location>
        <begin position="289"/>
        <end position="331"/>
    </location>
</feature>
<feature type="compositionally biased region" description="Basic and acidic residues" evidence="1">
    <location>
        <begin position="233"/>
        <end position="246"/>
    </location>
</feature>
<keyword evidence="4" id="KW-1185">Reference proteome</keyword>
<protein>
    <recommendedName>
        <fullName evidence="2">Spt20-like SEP domain-containing protein</fullName>
    </recommendedName>
</protein>
<dbReference type="InterPro" id="IPR046468">
    <property type="entry name" value="Spt20-like_SEP"/>
</dbReference>
<feature type="compositionally biased region" description="Low complexity" evidence="1">
    <location>
        <begin position="673"/>
        <end position="698"/>
    </location>
</feature>
<dbReference type="EMBL" id="JASNWA010000003">
    <property type="protein sequence ID" value="KAK3178354.1"/>
    <property type="molecule type" value="Genomic_DNA"/>
</dbReference>
<feature type="compositionally biased region" description="Basic and acidic residues" evidence="1">
    <location>
        <begin position="480"/>
        <end position="500"/>
    </location>
</feature>
<feature type="region of interest" description="Disordered" evidence="1">
    <location>
        <begin position="899"/>
        <end position="924"/>
    </location>
</feature>
<feature type="compositionally biased region" description="Polar residues" evidence="1">
    <location>
        <begin position="247"/>
        <end position="257"/>
    </location>
</feature>
<feature type="compositionally biased region" description="Low complexity" evidence="1">
    <location>
        <begin position="194"/>
        <end position="206"/>
    </location>
</feature>
<evidence type="ECO:0000259" key="2">
    <source>
        <dbReference type="Pfam" id="PF12090"/>
    </source>
</evidence>
<dbReference type="Proteomes" id="UP001276659">
    <property type="component" value="Unassembled WGS sequence"/>
</dbReference>
<feature type="compositionally biased region" description="Basic and acidic residues" evidence="1">
    <location>
        <begin position="461"/>
        <end position="474"/>
    </location>
</feature>
<feature type="domain" description="Spt20-like SEP" evidence="2">
    <location>
        <begin position="123"/>
        <end position="376"/>
    </location>
</feature>
<feature type="compositionally biased region" description="Low complexity" evidence="1">
    <location>
        <begin position="505"/>
        <end position="518"/>
    </location>
</feature>
<feature type="region of interest" description="Disordered" evidence="1">
    <location>
        <begin position="461"/>
        <end position="649"/>
    </location>
</feature>
<feature type="region of interest" description="Disordered" evidence="1">
    <location>
        <begin position="1"/>
        <end position="105"/>
    </location>
</feature>
<feature type="region of interest" description="Disordered" evidence="1">
    <location>
        <begin position="673"/>
        <end position="776"/>
    </location>
</feature>
<feature type="compositionally biased region" description="Pro residues" evidence="1">
    <location>
        <begin position="762"/>
        <end position="771"/>
    </location>
</feature>
<evidence type="ECO:0000313" key="4">
    <source>
        <dbReference type="Proteomes" id="UP001276659"/>
    </source>
</evidence>
<feature type="compositionally biased region" description="Polar residues" evidence="1">
    <location>
        <begin position="550"/>
        <end position="594"/>
    </location>
</feature>
<evidence type="ECO:0000256" key="1">
    <source>
        <dbReference type="SAM" id="MobiDB-lite"/>
    </source>
</evidence>
<sequence length="924" mass="102204">MATAVATKPSAPHQQKMKRPPLPNVQTNGVQSSQSSRSPSISSKRPPSGFQHPSAAATNGLNGDVNGLGSRLGSRRRDSQKPGDAQLRNRNGKGGPDGERRVVRRMTEPFVKTQSHILKRYKTRPPSLIIHLHLTHFRFDQQDGSFSYNSPMKFILEHLKSQTIPHDMLEELQNAQVRFYEGCLIVQVQDHRTNAGTSSSTSANTSKSDKNIPFSIHNYNQHLTPSPYVPYPQKEDAVAESDKNKDASQAGSDSATASKDKQPEKDPKIFTVVLFPTPLSLHEEVYIQANTPDPRNNRKQSTAVPRTPASATVPATPLSAVPPTPSASGPPPFKKLKMSISGSEIHGFESKAVATTAPPLFLDPVDKIEDTFKVLNTLTDPRYREDHPAPKARKRTEAELAADEAIAAQEQEFMLIMDERYGASGAAGVKAGTTDGEAGGATFEPRFETWQAIKNIRAEHKERAEREAIEKAQKEAQAADNKRRMEQQERLNREQTEHRAAQMAQEQQNLRNIQRQQQMTNDLQAREARRQQQLAAGQNQPAHGHPMPNGISQAQKSSPVVRNVTPHNNSSPLVNNIPMNGPVTSSPARPTSAMQHGHPGGVAMAQQRSRQRAPSRTSTPQMNGTPSMQQATPRLPQGSPPGPMASNPVMNHNVIANQHLNGPPQLSYQQQMEIMQHRQQQQYQQQRALMQQQQQRMQNASPNPQMSPDRNPAHMQTLQQQAQLNQQRQQQQEYQRSLAIHHQGLGNGAGHPNIPNGASPSPQHPGQPGHPQPHLQQQFNPVQNQAQQNYLRQQTQKAMGILTQQSAERHGGNSANIPPQELMMIRQKAQQMGQEQFRRAMQQKQQQAQQQLHLQQVQQMQGMGGMNMPGGIMGGQPMTEEQARTFQGMRQFTQMPHIGGAGVQNMNGGQHTPHLNGGGMGGMQ</sequence>
<dbReference type="Pfam" id="PF12090">
    <property type="entry name" value="Spt20_SEP"/>
    <property type="match status" value="1"/>
</dbReference>
<name>A0AAD9ZGB6_9LECA</name>
<dbReference type="AlphaFoldDB" id="A0AAD9ZGB6"/>
<reference evidence="3" key="1">
    <citation type="submission" date="2022-11" db="EMBL/GenBank/DDBJ databases">
        <title>Chromosomal genome sequence assembly and mating type (MAT) locus characterization of the leprose asexual lichenized fungus Lepraria neglecta (Nyl.) Erichsen.</title>
        <authorList>
            <person name="Allen J.L."/>
            <person name="Pfeffer B."/>
        </authorList>
    </citation>
    <scope>NUCLEOTIDE SEQUENCE</scope>
    <source>
        <strain evidence="3">Allen 5258</strain>
    </source>
</reference>
<feature type="compositionally biased region" description="Polar residues" evidence="1">
    <location>
        <begin position="289"/>
        <end position="304"/>
    </location>
</feature>
<feature type="compositionally biased region" description="Low complexity" evidence="1">
    <location>
        <begin position="31"/>
        <end position="48"/>
    </location>
</feature>